<dbReference type="InterPro" id="IPR057727">
    <property type="entry name" value="WCX_dom"/>
</dbReference>
<sequence>MPDELKLDDSDRFNLMLALTGLLVQGEEYELAELVKHFGVSKNEIIKAVKMISFTDLMSFNDFGHYLVDYDDLEDGYVSIKYDFSNAVDEVPRLSSRQASALAAGLVYLSSLPGLVDNSEIEELQRILASGDSRGAAPEVIIKPGSRDADLVTIRDAMAKGVAITCDYLNLRGVTTIGRVIEPLRIDPQGETIYLRGWCPESKDVRSFRVDRMRNAQATDIPISAEAKAAELSDDIYSPAETDTIVTVEVDPEAYSLIFDFKPVEEPESVSDFIKRFKIKVGDVRNLGRIIARFGGAARVIAPESAKAAVREFALKAIGESSPVAPRDVE</sequence>
<dbReference type="PROSITE" id="PS52050">
    <property type="entry name" value="WYL"/>
    <property type="match status" value="1"/>
</dbReference>
<evidence type="ECO:0000259" key="1">
    <source>
        <dbReference type="Pfam" id="PF13280"/>
    </source>
</evidence>
<dbReference type="PANTHER" id="PTHR34580">
    <property type="match status" value="1"/>
</dbReference>
<dbReference type="PIRSF" id="PIRSF016838">
    <property type="entry name" value="PafC"/>
    <property type="match status" value="1"/>
</dbReference>
<name>A0A6J6N015_9ZZZZ</name>
<dbReference type="Pfam" id="PF19187">
    <property type="entry name" value="HTH_PafC"/>
    <property type="match status" value="1"/>
</dbReference>
<evidence type="ECO:0000259" key="3">
    <source>
        <dbReference type="Pfam" id="PF25583"/>
    </source>
</evidence>
<evidence type="ECO:0000313" key="4">
    <source>
        <dbReference type="EMBL" id="CAB4679477.1"/>
    </source>
</evidence>
<reference evidence="4" key="1">
    <citation type="submission" date="2020-05" db="EMBL/GenBank/DDBJ databases">
        <authorList>
            <person name="Chiriac C."/>
            <person name="Salcher M."/>
            <person name="Ghai R."/>
            <person name="Kavagutti S V."/>
        </authorList>
    </citation>
    <scope>NUCLEOTIDE SEQUENCE</scope>
</reference>
<organism evidence="4">
    <name type="scientific">freshwater metagenome</name>
    <dbReference type="NCBI Taxonomy" id="449393"/>
    <lineage>
        <taxon>unclassified sequences</taxon>
        <taxon>metagenomes</taxon>
        <taxon>ecological metagenomes</taxon>
    </lineage>
</organism>
<proteinExistence type="predicted"/>
<dbReference type="AlphaFoldDB" id="A0A6J6N015"/>
<dbReference type="Pfam" id="PF13280">
    <property type="entry name" value="WYL"/>
    <property type="match status" value="1"/>
</dbReference>
<dbReference type="InterPro" id="IPR051534">
    <property type="entry name" value="CBASS_pafABC_assoc_protein"/>
</dbReference>
<dbReference type="InterPro" id="IPR028349">
    <property type="entry name" value="PafC-like"/>
</dbReference>
<dbReference type="PANTHER" id="PTHR34580:SF1">
    <property type="entry name" value="PROTEIN PAFC"/>
    <property type="match status" value="1"/>
</dbReference>
<feature type="domain" description="WCX" evidence="3">
    <location>
        <begin position="246"/>
        <end position="314"/>
    </location>
</feature>
<feature type="domain" description="PafC HTH" evidence="2">
    <location>
        <begin position="11"/>
        <end position="128"/>
    </location>
</feature>
<dbReference type="Pfam" id="PF25583">
    <property type="entry name" value="WCX"/>
    <property type="match status" value="1"/>
</dbReference>
<dbReference type="EMBL" id="CAEZXL010000012">
    <property type="protein sequence ID" value="CAB4679477.1"/>
    <property type="molecule type" value="Genomic_DNA"/>
</dbReference>
<evidence type="ECO:0000259" key="2">
    <source>
        <dbReference type="Pfam" id="PF19187"/>
    </source>
</evidence>
<accession>A0A6J6N015</accession>
<feature type="domain" description="WYL" evidence="1">
    <location>
        <begin position="151"/>
        <end position="217"/>
    </location>
</feature>
<dbReference type="InterPro" id="IPR043839">
    <property type="entry name" value="PafC_HTH"/>
</dbReference>
<gene>
    <name evidence="4" type="ORF">UFOPK2373_00146</name>
</gene>
<dbReference type="InterPro" id="IPR026881">
    <property type="entry name" value="WYL_dom"/>
</dbReference>
<protein>
    <submittedName>
        <fullName evidence="4">Unannotated protein</fullName>
    </submittedName>
</protein>